<proteinExistence type="predicted"/>
<reference evidence="4 5" key="1">
    <citation type="submission" date="2019-08" db="EMBL/GenBank/DDBJ databases">
        <title>Draft genome sequences of two oriental melons (Cucumis melo L. var makuwa).</title>
        <authorList>
            <person name="Kwon S.-Y."/>
        </authorList>
    </citation>
    <scope>NUCLEOTIDE SEQUENCE [LARGE SCALE GENOMIC DNA]</scope>
    <source>
        <strain evidence="5">cv. Chang Bougi</strain>
        <strain evidence="4">cv. SW 3</strain>
        <tissue evidence="3">Leaf</tissue>
    </source>
</reference>
<dbReference type="AlphaFoldDB" id="A0A5D3E3I2"/>
<evidence type="ECO:0000313" key="3">
    <source>
        <dbReference type="EMBL" id="TYK30349.1"/>
    </source>
</evidence>
<feature type="region of interest" description="Disordered" evidence="1">
    <location>
        <begin position="1"/>
        <end position="56"/>
    </location>
</feature>
<dbReference type="Proteomes" id="UP000321393">
    <property type="component" value="Unassembled WGS sequence"/>
</dbReference>
<accession>A0A5D3E3I2</accession>
<dbReference type="EMBL" id="SSTD01000651">
    <property type="protein sequence ID" value="TYK30349.1"/>
    <property type="molecule type" value="Genomic_DNA"/>
</dbReference>
<evidence type="ECO:0000256" key="1">
    <source>
        <dbReference type="SAM" id="MobiDB-lite"/>
    </source>
</evidence>
<evidence type="ECO:0000313" key="5">
    <source>
        <dbReference type="Proteomes" id="UP000321947"/>
    </source>
</evidence>
<organism evidence="3 5">
    <name type="scientific">Cucumis melo var. makuwa</name>
    <name type="common">Oriental melon</name>
    <dbReference type="NCBI Taxonomy" id="1194695"/>
    <lineage>
        <taxon>Eukaryota</taxon>
        <taxon>Viridiplantae</taxon>
        <taxon>Streptophyta</taxon>
        <taxon>Embryophyta</taxon>
        <taxon>Tracheophyta</taxon>
        <taxon>Spermatophyta</taxon>
        <taxon>Magnoliopsida</taxon>
        <taxon>eudicotyledons</taxon>
        <taxon>Gunneridae</taxon>
        <taxon>Pentapetalae</taxon>
        <taxon>rosids</taxon>
        <taxon>fabids</taxon>
        <taxon>Cucurbitales</taxon>
        <taxon>Cucurbitaceae</taxon>
        <taxon>Benincaseae</taxon>
        <taxon>Cucumis</taxon>
    </lineage>
</organism>
<comment type="caution">
    <text evidence="3">The sequence shown here is derived from an EMBL/GenBank/DDBJ whole genome shotgun (WGS) entry which is preliminary data.</text>
</comment>
<gene>
    <name evidence="3" type="ORF">E5676_scaffold575G00130</name>
    <name evidence="2" type="ORF">E6C27_scaffold708G00430</name>
</gene>
<protein>
    <submittedName>
        <fullName evidence="3">NBS-LRR type resistance protein</fullName>
    </submittedName>
</protein>
<dbReference type="Proteomes" id="UP000321947">
    <property type="component" value="Unassembled WGS sequence"/>
</dbReference>
<evidence type="ECO:0000313" key="4">
    <source>
        <dbReference type="Proteomes" id="UP000321393"/>
    </source>
</evidence>
<sequence length="186" mass="20595">MFSGSVERTHQSRNPEGCTYQSSDLEGYTYQSSDPEGCTYQSSDPEGCTYQSSDPEGYTYQSSDPEGYTYQSSDPEGYTYHSKNLAHTRTASLGCARGRTKTHTAMADENSHGDGGDYLRFSQNLLGCTRRHTEDGTPLAVETEMVGRSIWGLSAPDGRSICTKRHTEDGTPLRFSRNLLGCRRAR</sequence>
<evidence type="ECO:0000313" key="2">
    <source>
        <dbReference type="EMBL" id="KAA0032792.1"/>
    </source>
</evidence>
<dbReference type="EMBL" id="SSTE01021217">
    <property type="protein sequence ID" value="KAA0032792.1"/>
    <property type="molecule type" value="Genomic_DNA"/>
</dbReference>
<feature type="compositionally biased region" description="Polar residues" evidence="1">
    <location>
        <begin position="19"/>
        <end position="56"/>
    </location>
</feature>
<name>A0A5D3E3I2_CUCMM</name>